<gene>
    <name evidence="2" type="ORF">RF11_08003</name>
</gene>
<accession>A0A0C2J7T4</accession>
<dbReference type="AlphaFoldDB" id="A0A0C2J7T4"/>
<protein>
    <submittedName>
        <fullName evidence="2">Uncharacterized protein</fullName>
    </submittedName>
</protein>
<evidence type="ECO:0000313" key="2">
    <source>
        <dbReference type="EMBL" id="KII65148.1"/>
    </source>
</evidence>
<evidence type="ECO:0000313" key="3">
    <source>
        <dbReference type="Proteomes" id="UP000031668"/>
    </source>
</evidence>
<comment type="caution">
    <text evidence="2">The sequence shown here is derived from an EMBL/GenBank/DDBJ whole genome shotgun (WGS) entry which is preliminary data.</text>
</comment>
<feature type="region of interest" description="Disordered" evidence="1">
    <location>
        <begin position="1"/>
        <end position="32"/>
    </location>
</feature>
<feature type="compositionally biased region" description="Basic residues" evidence="1">
    <location>
        <begin position="113"/>
        <end position="138"/>
    </location>
</feature>
<keyword evidence="3" id="KW-1185">Reference proteome</keyword>
<name>A0A0C2J7T4_THEKT</name>
<proteinExistence type="predicted"/>
<feature type="region of interest" description="Disordered" evidence="1">
    <location>
        <begin position="110"/>
        <end position="138"/>
    </location>
</feature>
<reference evidence="2 3" key="1">
    <citation type="journal article" date="2014" name="Genome Biol. Evol.">
        <title>The genome of the myxosporean Thelohanellus kitauei shows adaptations to nutrient acquisition within its fish host.</title>
        <authorList>
            <person name="Yang Y."/>
            <person name="Xiong J."/>
            <person name="Zhou Z."/>
            <person name="Huo F."/>
            <person name="Miao W."/>
            <person name="Ran C."/>
            <person name="Liu Y."/>
            <person name="Zhang J."/>
            <person name="Feng J."/>
            <person name="Wang M."/>
            <person name="Wang M."/>
            <person name="Wang L."/>
            <person name="Yao B."/>
        </authorList>
    </citation>
    <scope>NUCLEOTIDE SEQUENCE [LARGE SCALE GENOMIC DNA]</scope>
    <source>
        <strain evidence="2">Wuqing</strain>
    </source>
</reference>
<dbReference type="Proteomes" id="UP000031668">
    <property type="component" value="Unassembled WGS sequence"/>
</dbReference>
<dbReference type="EMBL" id="JWZT01003987">
    <property type="protein sequence ID" value="KII65148.1"/>
    <property type="molecule type" value="Genomic_DNA"/>
</dbReference>
<organism evidence="2 3">
    <name type="scientific">Thelohanellus kitauei</name>
    <name type="common">Myxosporean</name>
    <dbReference type="NCBI Taxonomy" id="669202"/>
    <lineage>
        <taxon>Eukaryota</taxon>
        <taxon>Metazoa</taxon>
        <taxon>Cnidaria</taxon>
        <taxon>Myxozoa</taxon>
        <taxon>Myxosporea</taxon>
        <taxon>Bivalvulida</taxon>
        <taxon>Platysporina</taxon>
        <taxon>Myxobolidae</taxon>
        <taxon>Thelohanellus</taxon>
    </lineage>
</organism>
<sequence>MQSLEGKKYKERVGASSKVGRDRPRNRSRMNRYPTSDLMVLFPMPPSVVAYIPSTAQPWGNRQWQHQWPQWTGKTFYSAPTFIMARPYAGLVPQAAPYQLISWYESAQWKRNGLQRRRDGRRRKKHKAPPRAQPPRRR</sequence>
<feature type="compositionally biased region" description="Basic and acidic residues" evidence="1">
    <location>
        <begin position="1"/>
        <end position="25"/>
    </location>
</feature>
<evidence type="ECO:0000256" key="1">
    <source>
        <dbReference type="SAM" id="MobiDB-lite"/>
    </source>
</evidence>